<evidence type="ECO:0000256" key="3">
    <source>
        <dbReference type="ARBA" id="ARBA00022840"/>
    </source>
</evidence>
<evidence type="ECO:0000256" key="1">
    <source>
        <dbReference type="ARBA" id="ARBA00022679"/>
    </source>
</evidence>
<comment type="cofactor">
    <cofactor evidence="4">
        <name>Mg(2+)</name>
        <dbReference type="ChEBI" id="CHEBI:18420"/>
    </cofactor>
</comment>
<keyword evidence="4 6" id="KW-0548">Nucleotidyltransferase</keyword>
<dbReference type="NCBIfam" id="TIGR00125">
    <property type="entry name" value="cyt_tran_rel"/>
    <property type="match status" value="1"/>
</dbReference>
<evidence type="ECO:0000256" key="2">
    <source>
        <dbReference type="ARBA" id="ARBA00022741"/>
    </source>
</evidence>
<feature type="binding site" evidence="4">
    <location>
        <begin position="87"/>
        <end position="89"/>
    </location>
    <ligand>
        <name>ATP</name>
        <dbReference type="ChEBI" id="CHEBI:30616"/>
    </ligand>
</feature>
<dbReference type="HAMAP" id="MF_00151">
    <property type="entry name" value="PPAT_bact"/>
    <property type="match status" value="1"/>
</dbReference>
<feature type="binding site" evidence="4">
    <location>
        <position position="40"/>
    </location>
    <ligand>
        <name>substrate</name>
    </ligand>
</feature>
<keyword evidence="4" id="KW-0460">Magnesium</keyword>
<comment type="function">
    <text evidence="4">Reversibly transfers an adenylyl group from ATP to 4'-phosphopantetheine, yielding dephospho-CoA (dPCoA) and pyrophosphate.</text>
</comment>
<feature type="binding site" evidence="4">
    <location>
        <position position="16"/>
    </location>
    <ligand>
        <name>ATP</name>
        <dbReference type="ChEBI" id="CHEBI:30616"/>
    </ligand>
</feature>
<feature type="site" description="Transition state stabilizer" evidence="4">
    <location>
        <position position="16"/>
    </location>
</feature>
<evidence type="ECO:0000313" key="7">
    <source>
        <dbReference type="Proteomes" id="UP000783742"/>
    </source>
</evidence>
<dbReference type="NCBIfam" id="TIGR01510">
    <property type="entry name" value="coaD_prev_kdtB"/>
    <property type="match status" value="1"/>
</dbReference>
<dbReference type="InterPro" id="IPR004821">
    <property type="entry name" value="Cyt_trans-like"/>
</dbReference>
<dbReference type="InterPro" id="IPR001980">
    <property type="entry name" value="PPAT"/>
</dbReference>
<evidence type="ECO:0000256" key="4">
    <source>
        <dbReference type="HAMAP-Rule" id="MF_00151"/>
    </source>
</evidence>
<keyword evidence="1 4" id="KW-0808">Transferase</keyword>
<evidence type="ECO:0000313" key="6">
    <source>
        <dbReference type="EMBL" id="MBU5669108.1"/>
    </source>
</evidence>
<dbReference type="RefSeq" id="WP_216548956.1">
    <property type="nucleotide sequence ID" value="NZ_JAHLQO010000003.1"/>
</dbReference>
<keyword evidence="3 4" id="KW-0067">ATP-binding</keyword>
<dbReference type="Proteomes" id="UP000783742">
    <property type="component" value="Unassembled WGS sequence"/>
</dbReference>
<protein>
    <recommendedName>
        <fullName evidence="4">Phosphopantetheine adenylyltransferase</fullName>
        <ecNumber evidence="4">2.7.7.3</ecNumber>
    </recommendedName>
    <alternativeName>
        <fullName evidence="4">Dephospho-CoA pyrophosphorylase</fullName>
    </alternativeName>
    <alternativeName>
        <fullName evidence="4">Pantetheine-phosphate adenylyltransferase</fullName>
        <shortName evidence="4">PPAT</shortName>
    </alternativeName>
</protein>
<keyword evidence="2 4" id="KW-0547">Nucleotide-binding</keyword>
<keyword evidence="7" id="KW-1185">Reference proteome</keyword>
<gene>
    <name evidence="4 6" type="primary">coaD</name>
    <name evidence="6" type="ORF">KQI68_04545</name>
</gene>
<accession>A0ABS6FGG3</accession>
<dbReference type="EMBL" id="JAHLQO010000003">
    <property type="protein sequence ID" value="MBU5669108.1"/>
    <property type="molecule type" value="Genomic_DNA"/>
</dbReference>
<dbReference type="EC" id="2.7.7.3" evidence="4"/>
<dbReference type="CDD" id="cd02163">
    <property type="entry name" value="PPAT"/>
    <property type="match status" value="1"/>
</dbReference>
<evidence type="ECO:0000259" key="5">
    <source>
        <dbReference type="Pfam" id="PF01467"/>
    </source>
</evidence>
<organism evidence="6 7">
    <name type="scientific">Peptoniphilus ovalis</name>
    <dbReference type="NCBI Taxonomy" id="2841503"/>
    <lineage>
        <taxon>Bacteria</taxon>
        <taxon>Bacillati</taxon>
        <taxon>Bacillota</taxon>
        <taxon>Tissierellia</taxon>
        <taxon>Tissierellales</taxon>
        <taxon>Peptoniphilaceae</taxon>
        <taxon>Peptoniphilus</taxon>
    </lineage>
</organism>
<keyword evidence="4" id="KW-0173">Coenzyme A biosynthesis</keyword>
<dbReference type="GO" id="GO:0004595">
    <property type="term" value="F:pantetheine-phosphate adenylyltransferase activity"/>
    <property type="evidence" value="ECO:0007669"/>
    <property type="project" value="UniProtKB-EC"/>
</dbReference>
<name>A0ABS6FGG3_9FIRM</name>
<feature type="binding site" evidence="4">
    <location>
        <begin position="122"/>
        <end position="128"/>
    </location>
    <ligand>
        <name>ATP</name>
        <dbReference type="ChEBI" id="CHEBI:30616"/>
    </ligand>
</feature>
<dbReference type="PANTHER" id="PTHR21342">
    <property type="entry name" value="PHOSPHOPANTETHEINE ADENYLYLTRANSFERASE"/>
    <property type="match status" value="1"/>
</dbReference>
<reference evidence="6 7" key="1">
    <citation type="submission" date="2021-06" db="EMBL/GenBank/DDBJ databases">
        <authorList>
            <person name="Sun Q."/>
            <person name="Li D."/>
        </authorList>
    </citation>
    <scope>NUCLEOTIDE SEQUENCE [LARGE SCALE GENOMIC DNA]</scope>
    <source>
        <strain evidence="6 7">MSJ-1</strain>
    </source>
</reference>
<comment type="similarity">
    <text evidence="4">Belongs to the bacterial CoaD family.</text>
</comment>
<sequence>MKAIYAGSFDPVTNGHLDIINRARDIFGEVIVAVLNNTSKKGLFTVEERIDLLHKVLDGEKGIEIDSFHGLLVDYAKKKNSNVIVRGLRSASDYFNEYTLAMANMHYKDGVETVFLLASNENLFVSSTLAKEVATFDGDTDLFVPPVVGEAMKKKLLGGKL</sequence>
<feature type="binding site" evidence="4">
    <location>
        <position position="86"/>
    </location>
    <ligand>
        <name>substrate</name>
    </ligand>
</feature>
<comment type="subcellular location">
    <subcellularLocation>
        <location evidence="4">Cytoplasm</location>
    </subcellularLocation>
</comment>
<comment type="catalytic activity">
    <reaction evidence="4">
        <text>(R)-4'-phosphopantetheine + ATP + H(+) = 3'-dephospho-CoA + diphosphate</text>
        <dbReference type="Rhea" id="RHEA:19801"/>
        <dbReference type="ChEBI" id="CHEBI:15378"/>
        <dbReference type="ChEBI" id="CHEBI:30616"/>
        <dbReference type="ChEBI" id="CHEBI:33019"/>
        <dbReference type="ChEBI" id="CHEBI:57328"/>
        <dbReference type="ChEBI" id="CHEBI:61723"/>
        <dbReference type="EC" id="2.7.7.3"/>
    </reaction>
</comment>
<feature type="binding site" evidence="4">
    <location>
        <position position="97"/>
    </location>
    <ligand>
        <name>ATP</name>
        <dbReference type="ChEBI" id="CHEBI:30616"/>
    </ligand>
</feature>
<comment type="pathway">
    <text evidence="4">Cofactor biosynthesis; coenzyme A biosynthesis; CoA from (R)-pantothenate: step 4/5.</text>
</comment>
<feature type="binding site" evidence="4">
    <location>
        <begin position="8"/>
        <end position="9"/>
    </location>
    <ligand>
        <name>ATP</name>
        <dbReference type="ChEBI" id="CHEBI:30616"/>
    </ligand>
</feature>
<proteinExistence type="inferred from homology"/>
<dbReference type="PANTHER" id="PTHR21342:SF1">
    <property type="entry name" value="PHOSPHOPANTETHEINE ADENYLYLTRANSFERASE"/>
    <property type="match status" value="1"/>
</dbReference>
<comment type="caution">
    <text evidence="6">The sequence shown here is derived from an EMBL/GenBank/DDBJ whole genome shotgun (WGS) entry which is preliminary data.</text>
</comment>
<feature type="domain" description="Cytidyltransferase-like" evidence="5">
    <location>
        <begin position="4"/>
        <end position="132"/>
    </location>
</feature>
<feature type="binding site" evidence="4">
    <location>
        <position position="8"/>
    </location>
    <ligand>
        <name>substrate</name>
    </ligand>
</feature>
<keyword evidence="4" id="KW-0963">Cytoplasm</keyword>
<comment type="subunit">
    <text evidence="4">Homohexamer.</text>
</comment>
<dbReference type="Pfam" id="PF01467">
    <property type="entry name" value="CTP_transf_like"/>
    <property type="match status" value="1"/>
</dbReference>
<feature type="binding site" evidence="4">
    <location>
        <position position="72"/>
    </location>
    <ligand>
        <name>substrate</name>
    </ligand>
</feature>